<evidence type="ECO:0000259" key="2">
    <source>
        <dbReference type="PROSITE" id="PS50104"/>
    </source>
</evidence>
<evidence type="ECO:0000313" key="4">
    <source>
        <dbReference type="Proteomes" id="UP000193642"/>
    </source>
</evidence>
<protein>
    <recommendedName>
        <fullName evidence="2">TIR domain-containing protein</fullName>
    </recommendedName>
</protein>
<feature type="domain" description="TIR" evidence="2">
    <location>
        <begin position="31"/>
        <end position="188"/>
    </location>
</feature>
<dbReference type="Gene3D" id="3.40.50.10140">
    <property type="entry name" value="Toll/interleukin-1 receptor homology (TIR) domain"/>
    <property type="match status" value="1"/>
</dbReference>
<dbReference type="Proteomes" id="UP000193642">
    <property type="component" value="Unassembled WGS sequence"/>
</dbReference>
<name>A0A1Y2CBE5_9FUNG</name>
<feature type="region of interest" description="Disordered" evidence="1">
    <location>
        <begin position="1"/>
        <end position="24"/>
    </location>
</feature>
<dbReference type="AlphaFoldDB" id="A0A1Y2CBE5"/>
<dbReference type="EMBL" id="MCGO01000022">
    <property type="protein sequence ID" value="ORY44371.1"/>
    <property type="molecule type" value="Genomic_DNA"/>
</dbReference>
<dbReference type="PANTHER" id="PTHR47508">
    <property type="entry name" value="SAM DOMAIN-CONTAINING PROTEIN-RELATED"/>
    <property type="match status" value="1"/>
</dbReference>
<proteinExistence type="predicted"/>
<evidence type="ECO:0000256" key="1">
    <source>
        <dbReference type="SAM" id="MobiDB-lite"/>
    </source>
</evidence>
<dbReference type="GO" id="GO:0007165">
    <property type="term" value="P:signal transduction"/>
    <property type="evidence" value="ECO:0007669"/>
    <property type="project" value="InterPro"/>
</dbReference>
<organism evidence="3 4">
    <name type="scientific">Rhizoclosmatium globosum</name>
    <dbReference type="NCBI Taxonomy" id="329046"/>
    <lineage>
        <taxon>Eukaryota</taxon>
        <taxon>Fungi</taxon>
        <taxon>Fungi incertae sedis</taxon>
        <taxon>Chytridiomycota</taxon>
        <taxon>Chytridiomycota incertae sedis</taxon>
        <taxon>Chytridiomycetes</taxon>
        <taxon>Chytridiales</taxon>
        <taxon>Chytriomycetaceae</taxon>
        <taxon>Rhizoclosmatium</taxon>
    </lineage>
</organism>
<dbReference type="PROSITE" id="PS50104">
    <property type="entry name" value="TIR"/>
    <property type="match status" value="1"/>
</dbReference>
<feature type="compositionally biased region" description="Polar residues" evidence="1">
    <location>
        <begin position="1"/>
        <end position="11"/>
    </location>
</feature>
<gene>
    <name evidence="3" type="ORF">BCR33DRAFT_219974</name>
</gene>
<comment type="caution">
    <text evidence="3">The sequence shown here is derived from an EMBL/GenBank/DDBJ whole genome shotgun (WGS) entry which is preliminary data.</text>
</comment>
<dbReference type="PANTHER" id="PTHR47508:SF1">
    <property type="entry name" value="NON-SPECIFIC SERINE_THREONINE PROTEIN KINASE"/>
    <property type="match status" value="1"/>
</dbReference>
<dbReference type="OrthoDB" id="2160904at2759"/>
<evidence type="ECO:0000313" key="3">
    <source>
        <dbReference type="EMBL" id="ORY44371.1"/>
    </source>
</evidence>
<dbReference type="InterPro" id="IPR035897">
    <property type="entry name" value="Toll_tir_struct_dom_sf"/>
</dbReference>
<keyword evidence="4" id="KW-1185">Reference proteome</keyword>
<dbReference type="SUPFAM" id="SSF52200">
    <property type="entry name" value="Toll/Interleukin receptor TIR domain"/>
    <property type="match status" value="1"/>
</dbReference>
<dbReference type="Pfam" id="PF13676">
    <property type="entry name" value="TIR_2"/>
    <property type="match status" value="1"/>
</dbReference>
<dbReference type="InterPro" id="IPR000157">
    <property type="entry name" value="TIR_dom"/>
</dbReference>
<sequence>MIAPSTENSTAHAVIPPPINQSPKISQQAKNAKKVFISYCWSNSRSKTLKDIEAGVASTEDLDKTGFWDPRKETYEIIQQCGYEPWLDEFELKVGEDLFSQLARALKNEAALVIIHVSDEYAHSDNCRDEFLYANKLKLPIIPLIVGVPGASKSMEPWDVTSLGFQLSKYLYIDARDYHFIESKKEALIAAIKGKMEALAAASNDDVIPIATLPPVIASTHKPKKVFVSYSWANSRNQKMSDFQAGRATKTDVFDAGLYVNRLLCHLVC</sequence>
<reference evidence="3 4" key="1">
    <citation type="submission" date="2016-07" db="EMBL/GenBank/DDBJ databases">
        <title>Pervasive Adenine N6-methylation of Active Genes in Fungi.</title>
        <authorList>
            <consortium name="DOE Joint Genome Institute"/>
            <person name="Mondo S.J."/>
            <person name="Dannebaum R.O."/>
            <person name="Kuo R.C."/>
            <person name="Labutti K."/>
            <person name="Haridas S."/>
            <person name="Kuo A."/>
            <person name="Salamov A."/>
            <person name="Ahrendt S.R."/>
            <person name="Lipzen A."/>
            <person name="Sullivan W."/>
            <person name="Andreopoulos W.B."/>
            <person name="Clum A."/>
            <person name="Lindquist E."/>
            <person name="Daum C."/>
            <person name="Ramamoorthy G.K."/>
            <person name="Gryganskyi A."/>
            <person name="Culley D."/>
            <person name="Magnuson J.K."/>
            <person name="James T.Y."/>
            <person name="O'Malley M.A."/>
            <person name="Stajich J.E."/>
            <person name="Spatafora J.W."/>
            <person name="Visel A."/>
            <person name="Grigoriev I.V."/>
        </authorList>
    </citation>
    <scope>NUCLEOTIDE SEQUENCE [LARGE SCALE GENOMIC DNA]</scope>
    <source>
        <strain evidence="3 4">JEL800</strain>
    </source>
</reference>
<accession>A0A1Y2CBE5</accession>